<dbReference type="CDD" id="cd05235">
    <property type="entry name" value="SDR_e1"/>
    <property type="match status" value="1"/>
</dbReference>
<gene>
    <name evidence="4" type="ORF">C3B51_00715</name>
</gene>
<dbReference type="InterPro" id="IPR010080">
    <property type="entry name" value="Thioester_reductase-like_dom"/>
</dbReference>
<reference evidence="4 5" key="1">
    <citation type="submission" date="2018-01" db="EMBL/GenBank/DDBJ databases">
        <title>Co-occurrence of chitin degradation, pigmentation and bioactivity in marine Pseudoalteromonas.</title>
        <authorList>
            <person name="Paulsen S."/>
            <person name="Gram L."/>
            <person name="Machado H."/>
        </authorList>
    </citation>
    <scope>NUCLEOTIDE SEQUENCE [LARGE SCALE GENOMIC DNA]</scope>
    <source>
        <strain evidence="4 5">S1946</strain>
    </source>
</reference>
<dbReference type="Pfam" id="PF07993">
    <property type="entry name" value="NAD_binding_4"/>
    <property type="match status" value="1"/>
</dbReference>
<dbReference type="PANTHER" id="PTHR44845">
    <property type="entry name" value="CARRIER DOMAIN-CONTAINING PROTEIN"/>
    <property type="match status" value="1"/>
</dbReference>
<keyword evidence="2" id="KW-0597">Phosphoprotein</keyword>
<sequence>MNSDAFLSEQKSHVLMTGATGYLGSHLVAELLQLPWLRVTCLVRAQSQQAAVQRLKDSLQSFDLWDDSYAERLDAVVADLGEPRLGLAPLVYQQLLDDIDVVLHNGAAVNYVLTYAQLKNINVNGTQALLRLAQESDVAFVNVSTLRLFDARSDGQPILESDEVDEASTAYSGYSRSKWVAEKLVANAGKRGLRYFTVRPGLVCAGKTYNSPNVNDALAKLVTGCIQLGAAPSGALQVNLTSLDYVVKGLVELMLKSGTSGKTFHLVNDDATLFSRVMEAAIELGHPLELCDYDVWVARLRSNATTSDNALLPLLDYFEPELPQKSQGRVFDSQFTQSFISQHHVDSGKLDDEALQRVVLGMRQFNLFPSPV</sequence>
<dbReference type="InterPro" id="IPR013120">
    <property type="entry name" value="FAR_NAD-bd"/>
</dbReference>
<evidence type="ECO:0000256" key="2">
    <source>
        <dbReference type="ARBA" id="ARBA00022553"/>
    </source>
</evidence>
<dbReference type="Proteomes" id="UP000292345">
    <property type="component" value="Unassembled WGS sequence"/>
</dbReference>
<keyword evidence="1" id="KW-0596">Phosphopantetheine</keyword>
<evidence type="ECO:0000259" key="3">
    <source>
        <dbReference type="Pfam" id="PF07993"/>
    </source>
</evidence>
<evidence type="ECO:0000313" key="4">
    <source>
        <dbReference type="EMBL" id="RZM85205.1"/>
    </source>
</evidence>
<name>A0A4Q7ELZ1_9GAMM</name>
<organism evidence="4 5">
    <name type="scientific">Pseudoalteromonas rubra</name>
    <dbReference type="NCBI Taxonomy" id="43658"/>
    <lineage>
        <taxon>Bacteria</taxon>
        <taxon>Pseudomonadati</taxon>
        <taxon>Pseudomonadota</taxon>
        <taxon>Gammaproteobacteria</taxon>
        <taxon>Alteromonadales</taxon>
        <taxon>Pseudoalteromonadaceae</taxon>
        <taxon>Pseudoalteromonas</taxon>
    </lineage>
</organism>
<dbReference type="Gene3D" id="3.40.50.720">
    <property type="entry name" value="NAD(P)-binding Rossmann-like Domain"/>
    <property type="match status" value="1"/>
</dbReference>
<dbReference type="RefSeq" id="WP_125716309.1">
    <property type="nucleotide sequence ID" value="NZ_PPUZ01000002.1"/>
</dbReference>
<dbReference type="AlphaFoldDB" id="A0A4Q7ELZ1"/>
<feature type="domain" description="Thioester reductase (TE)" evidence="3">
    <location>
        <begin position="17"/>
        <end position="248"/>
    </location>
</feature>
<evidence type="ECO:0000313" key="5">
    <source>
        <dbReference type="Proteomes" id="UP000292345"/>
    </source>
</evidence>
<dbReference type="InterPro" id="IPR036291">
    <property type="entry name" value="NAD(P)-bd_dom_sf"/>
</dbReference>
<proteinExistence type="predicted"/>
<dbReference type="PANTHER" id="PTHR44845:SF6">
    <property type="entry name" value="BETA-ALANINE-ACTIVATING ENZYME"/>
    <property type="match status" value="1"/>
</dbReference>
<accession>A0A4Q7ELZ1</accession>
<dbReference type="NCBIfam" id="TIGR01746">
    <property type="entry name" value="Thioester-redct"/>
    <property type="match status" value="1"/>
</dbReference>
<protein>
    <recommendedName>
        <fullName evidence="3">Thioester reductase (TE) domain-containing protein</fullName>
    </recommendedName>
</protein>
<evidence type="ECO:0000256" key="1">
    <source>
        <dbReference type="ARBA" id="ARBA00022450"/>
    </source>
</evidence>
<comment type="caution">
    <text evidence="4">The sequence shown here is derived from an EMBL/GenBank/DDBJ whole genome shotgun (WGS) entry which is preliminary data.</text>
</comment>
<dbReference type="EMBL" id="PPUZ01000002">
    <property type="protein sequence ID" value="RZM85205.1"/>
    <property type="molecule type" value="Genomic_DNA"/>
</dbReference>
<dbReference type="SUPFAM" id="SSF51735">
    <property type="entry name" value="NAD(P)-binding Rossmann-fold domains"/>
    <property type="match status" value="1"/>
</dbReference>